<dbReference type="InterPro" id="IPR050789">
    <property type="entry name" value="Diverse_Enzym_Activities"/>
</dbReference>
<accession>A0A1G9CBF7</accession>
<dbReference type="InterPro" id="IPR001466">
    <property type="entry name" value="Beta-lactam-related"/>
</dbReference>
<protein>
    <submittedName>
        <fullName evidence="2">CubicO group peptidase, beta-lactamase class C family</fullName>
    </submittedName>
</protein>
<name>A0A1G9CBF7_9BACL</name>
<dbReference type="AlphaFoldDB" id="A0A1G9CBF7"/>
<sequence>MNKQLSLLSTPYAAAPPIAFTDPEETGTAGRLLEQAHETILKAYPKMHSMLVVRHGKLIFERYYGNHHAGMLNDLRSATKSFISLLTGIGIARGEISSTALPVADTLRHYLSARSDPQLNRLTLHHLLTMTSGFSWITGSRLGEPLVRNMQRSRRWVPYILNLPVDAAKIGLFQYRSSDSHLLSVILSECTGLDAFSYAKEYLFGPLDITHAAWLPSPEGHSMGHIGLYLTSRDMARLGICLLSGGSYGGRQVVPQEWLEASFQPHTDGYPAYGNYGYQFWNGRMNSQPYRLAHGHGGQQLWLLPGLDAAVIFTAESTVSRWRNPRRLIEQHIIPAMNP</sequence>
<dbReference type="RefSeq" id="WP_090718561.1">
    <property type="nucleotide sequence ID" value="NZ_CBCSKY010000064.1"/>
</dbReference>
<dbReference type="InterPro" id="IPR012338">
    <property type="entry name" value="Beta-lactam/transpept-like"/>
</dbReference>
<dbReference type="OrthoDB" id="9773047at2"/>
<gene>
    <name evidence="2" type="ORF">SAMN05216192_14346</name>
</gene>
<dbReference type="EMBL" id="FNDX01000043">
    <property type="protein sequence ID" value="SDK49023.1"/>
    <property type="molecule type" value="Genomic_DNA"/>
</dbReference>
<proteinExistence type="predicted"/>
<dbReference type="PANTHER" id="PTHR43283:SF7">
    <property type="entry name" value="BETA-LACTAMASE-RELATED DOMAIN-CONTAINING PROTEIN"/>
    <property type="match status" value="1"/>
</dbReference>
<evidence type="ECO:0000313" key="2">
    <source>
        <dbReference type="EMBL" id="SDK49023.1"/>
    </source>
</evidence>
<dbReference type="Proteomes" id="UP000199050">
    <property type="component" value="Unassembled WGS sequence"/>
</dbReference>
<keyword evidence="3" id="KW-1185">Reference proteome</keyword>
<organism evidence="2 3">
    <name type="scientific">Paenibacillus typhae</name>
    <dbReference type="NCBI Taxonomy" id="1174501"/>
    <lineage>
        <taxon>Bacteria</taxon>
        <taxon>Bacillati</taxon>
        <taxon>Bacillota</taxon>
        <taxon>Bacilli</taxon>
        <taxon>Bacillales</taxon>
        <taxon>Paenibacillaceae</taxon>
        <taxon>Paenibacillus</taxon>
    </lineage>
</organism>
<reference evidence="3" key="1">
    <citation type="submission" date="2016-10" db="EMBL/GenBank/DDBJ databases">
        <authorList>
            <person name="Varghese N."/>
            <person name="Submissions S."/>
        </authorList>
    </citation>
    <scope>NUCLEOTIDE SEQUENCE [LARGE SCALE GENOMIC DNA]</scope>
    <source>
        <strain evidence="3">CGMCC 1.11012</strain>
    </source>
</reference>
<dbReference type="Gene3D" id="3.40.710.10">
    <property type="entry name" value="DD-peptidase/beta-lactamase superfamily"/>
    <property type="match status" value="1"/>
</dbReference>
<dbReference type="Pfam" id="PF00144">
    <property type="entry name" value="Beta-lactamase"/>
    <property type="match status" value="1"/>
</dbReference>
<dbReference type="SUPFAM" id="SSF56601">
    <property type="entry name" value="beta-lactamase/transpeptidase-like"/>
    <property type="match status" value="1"/>
</dbReference>
<feature type="domain" description="Beta-lactamase-related" evidence="1">
    <location>
        <begin position="49"/>
        <end position="319"/>
    </location>
</feature>
<evidence type="ECO:0000313" key="3">
    <source>
        <dbReference type="Proteomes" id="UP000199050"/>
    </source>
</evidence>
<evidence type="ECO:0000259" key="1">
    <source>
        <dbReference type="Pfam" id="PF00144"/>
    </source>
</evidence>
<dbReference type="STRING" id="1174501.SAMN05216192_14346"/>
<dbReference type="PANTHER" id="PTHR43283">
    <property type="entry name" value="BETA-LACTAMASE-RELATED"/>
    <property type="match status" value="1"/>
</dbReference>